<gene>
    <name evidence="2" type="ORF">ILUMI_24440</name>
</gene>
<accession>A0A8K0G0W7</accession>
<dbReference type="EMBL" id="VTPC01090703">
    <property type="protein sequence ID" value="KAF2881743.1"/>
    <property type="molecule type" value="Genomic_DNA"/>
</dbReference>
<sequence length="111" mass="12635">MKYFFKLHALFLLLIIIGLVSNSVQTKKVNCRKYVYAPVCRGVAAKRALPKLPNSIREPRGFATVLDLDTPAEWKDKDKGSNEKGLLHIIFQKLDSKPVDYESETIENDLN</sequence>
<dbReference type="OrthoDB" id="6357664at2759"/>
<evidence type="ECO:0008006" key="4">
    <source>
        <dbReference type="Google" id="ProtNLM"/>
    </source>
</evidence>
<comment type="caution">
    <text evidence="2">The sequence shown here is derived from an EMBL/GenBank/DDBJ whole genome shotgun (WGS) entry which is preliminary data.</text>
</comment>
<keyword evidence="1" id="KW-0732">Signal</keyword>
<reference evidence="2" key="1">
    <citation type="submission" date="2019-08" db="EMBL/GenBank/DDBJ databases">
        <title>The genome of the North American firefly Photinus pyralis.</title>
        <authorList>
            <consortium name="Photinus pyralis genome working group"/>
            <person name="Fallon T.R."/>
            <person name="Sander Lower S.E."/>
            <person name="Weng J.-K."/>
        </authorList>
    </citation>
    <scope>NUCLEOTIDE SEQUENCE</scope>
    <source>
        <strain evidence="2">TRF0915ILg1</strain>
        <tissue evidence="2">Whole body</tissue>
    </source>
</reference>
<evidence type="ECO:0000313" key="2">
    <source>
        <dbReference type="EMBL" id="KAF2881743.1"/>
    </source>
</evidence>
<protein>
    <recommendedName>
        <fullName evidence="4">Elevenin</fullName>
    </recommendedName>
</protein>
<proteinExistence type="predicted"/>
<feature type="chain" id="PRO_5035450984" description="Elevenin" evidence="1">
    <location>
        <begin position="27"/>
        <end position="111"/>
    </location>
</feature>
<keyword evidence="3" id="KW-1185">Reference proteome</keyword>
<evidence type="ECO:0000256" key="1">
    <source>
        <dbReference type="SAM" id="SignalP"/>
    </source>
</evidence>
<evidence type="ECO:0000313" key="3">
    <source>
        <dbReference type="Proteomes" id="UP000801492"/>
    </source>
</evidence>
<feature type="signal peptide" evidence="1">
    <location>
        <begin position="1"/>
        <end position="26"/>
    </location>
</feature>
<dbReference type="AlphaFoldDB" id="A0A8K0G0W7"/>
<organism evidence="2 3">
    <name type="scientific">Ignelater luminosus</name>
    <name type="common">Cucubano</name>
    <name type="synonym">Pyrophorus luminosus</name>
    <dbReference type="NCBI Taxonomy" id="2038154"/>
    <lineage>
        <taxon>Eukaryota</taxon>
        <taxon>Metazoa</taxon>
        <taxon>Ecdysozoa</taxon>
        <taxon>Arthropoda</taxon>
        <taxon>Hexapoda</taxon>
        <taxon>Insecta</taxon>
        <taxon>Pterygota</taxon>
        <taxon>Neoptera</taxon>
        <taxon>Endopterygota</taxon>
        <taxon>Coleoptera</taxon>
        <taxon>Polyphaga</taxon>
        <taxon>Elateriformia</taxon>
        <taxon>Elateroidea</taxon>
        <taxon>Elateridae</taxon>
        <taxon>Agrypninae</taxon>
        <taxon>Pyrophorini</taxon>
        <taxon>Ignelater</taxon>
    </lineage>
</organism>
<dbReference type="Proteomes" id="UP000801492">
    <property type="component" value="Unassembled WGS sequence"/>
</dbReference>
<name>A0A8K0G0W7_IGNLU</name>